<evidence type="ECO:0000256" key="4">
    <source>
        <dbReference type="ARBA" id="ARBA00022692"/>
    </source>
</evidence>
<organism evidence="11 12">
    <name type="scientific">Talaromyces amestolkiae</name>
    <dbReference type="NCBI Taxonomy" id="1196081"/>
    <lineage>
        <taxon>Eukaryota</taxon>
        <taxon>Fungi</taxon>
        <taxon>Dikarya</taxon>
        <taxon>Ascomycota</taxon>
        <taxon>Pezizomycotina</taxon>
        <taxon>Eurotiomycetes</taxon>
        <taxon>Eurotiomycetidae</taxon>
        <taxon>Eurotiales</taxon>
        <taxon>Trichocomaceae</taxon>
        <taxon>Talaromyces</taxon>
        <taxon>Talaromyces sect. Talaromyces</taxon>
    </lineage>
</organism>
<feature type="transmembrane region" description="Helical" evidence="10">
    <location>
        <begin position="262"/>
        <end position="284"/>
    </location>
</feature>
<accession>A0A364L4W8</accession>
<evidence type="ECO:0000256" key="7">
    <source>
        <dbReference type="ARBA" id="ARBA00035120"/>
    </source>
</evidence>
<protein>
    <recommendedName>
        <fullName evidence="13">Chromosome condensation protein</fullName>
    </recommendedName>
</protein>
<feature type="region of interest" description="Disordered" evidence="9">
    <location>
        <begin position="1"/>
        <end position="96"/>
    </location>
</feature>
<dbReference type="GO" id="GO:1903425">
    <property type="term" value="F:fluoride transmembrane transporter activity"/>
    <property type="evidence" value="ECO:0007669"/>
    <property type="project" value="TreeGrafter"/>
</dbReference>
<feature type="compositionally biased region" description="Acidic residues" evidence="9">
    <location>
        <begin position="54"/>
        <end position="64"/>
    </location>
</feature>
<gene>
    <name evidence="11" type="ORF">BHQ10_006773</name>
</gene>
<comment type="similarity">
    <text evidence="7">Belongs to the fluoride channel Fluc/FEX (TC 1.A.43) family.</text>
</comment>
<dbReference type="EMBL" id="MIKG01000013">
    <property type="protein sequence ID" value="RAO70761.1"/>
    <property type="molecule type" value="Genomic_DNA"/>
</dbReference>
<evidence type="ECO:0000256" key="8">
    <source>
        <dbReference type="ARBA" id="ARBA00035585"/>
    </source>
</evidence>
<evidence type="ECO:0000256" key="6">
    <source>
        <dbReference type="ARBA" id="ARBA00023136"/>
    </source>
</evidence>
<keyword evidence="5 10" id="KW-1133">Transmembrane helix</keyword>
<feature type="compositionally biased region" description="Basic and acidic residues" evidence="9">
    <location>
        <begin position="33"/>
        <end position="53"/>
    </location>
</feature>
<dbReference type="GO" id="GO:0005886">
    <property type="term" value="C:plasma membrane"/>
    <property type="evidence" value="ECO:0007669"/>
    <property type="project" value="UniProtKB-SubCell"/>
</dbReference>
<reference evidence="11 12" key="1">
    <citation type="journal article" date="2017" name="Biotechnol. Biofuels">
        <title>Differential beta-glucosidase expression as a function of carbon source availability in Talaromyces amestolkiae: a genomic and proteomic approach.</title>
        <authorList>
            <person name="de Eugenio L.I."/>
            <person name="Mendez-Liter J.A."/>
            <person name="Nieto-Dominguez M."/>
            <person name="Alonso L."/>
            <person name="Gil-Munoz J."/>
            <person name="Barriuso J."/>
            <person name="Prieto A."/>
            <person name="Martinez M.J."/>
        </authorList>
    </citation>
    <scope>NUCLEOTIDE SEQUENCE [LARGE SCALE GENOMIC DNA]</scope>
    <source>
        <strain evidence="11 12">CIB</strain>
    </source>
</reference>
<dbReference type="STRING" id="1196081.A0A364L4W8"/>
<dbReference type="AlphaFoldDB" id="A0A364L4W8"/>
<keyword evidence="3" id="KW-1003">Cell membrane</keyword>
<dbReference type="RefSeq" id="XP_040735277.1">
    <property type="nucleotide sequence ID" value="XM_040879396.1"/>
</dbReference>
<feature type="region of interest" description="Disordered" evidence="9">
    <location>
        <begin position="174"/>
        <end position="196"/>
    </location>
</feature>
<keyword evidence="12" id="KW-1185">Reference proteome</keyword>
<feature type="compositionally biased region" description="Low complexity" evidence="9">
    <location>
        <begin position="178"/>
        <end position="194"/>
    </location>
</feature>
<evidence type="ECO:0008006" key="13">
    <source>
        <dbReference type="Google" id="ProtNLM"/>
    </source>
</evidence>
<evidence type="ECO:0000256" key="3">
    <source>
        <dbReference type="ARBA" id="ARBA00022475"/>
    </source>
</evidence>
<dbReference type="Pfam" id="PF02537">
    <property type="entry name" value="CRCB"/>
    <property type="match status" value="2"/>
</dbReference>
<feature type="transmembrane region" description="Helical" evidence="10">
    <location>
        <begin position="138"/>
        <end position="157"/>
    </location>
</feature>
<feature type="transmembrane region" description="Helical" evidence="10">
    <location>
        <begin position="305"/>
        <end position="327"/>
    </location>
</feature>
<feature type="transmembrane region" description="Helical" evidence="10">
    <location>
        <begin position="333"/>
        <end position="353"/>
    </location>
</feature>
<feature type="transmembrane region" description="Helical" evidence="10">
    <location>
        <begin position="107"/>
        <end position="126"/>
    </location>
</feature>
<dbReference type="PANTHER" id="PTHR28259">
    <property type="entry name" value="FLUORIDE EXPORT PROTEIN 1-RELATED"/>
    <property type="match status" value="1"/>
</dbReference>
<evidence type="ECO:0000256" key="2">
    <source>
        <dbReference type="ARBA" id="ARBA00004651"/>
    </source>
</evidence>
<feature type="compositionally biased region" description="Low complexity" evidence="9">
    <location>
        <begin position="86"/>
        <end position="96"/>
    </location>
</feature>
<keyword evidence="4 10" id="KW-0812">Transmembrane</keyword>
<comment type="function">
    <text evidence="1">Fluoride channel required for the rapid expulsion of cytoplasmic fluoride.</text>
</comment>
<dbReference type="Proteomes" id="UP000249363">
    <property type="component" value="Unassembled WGS sequence"/>
</dbReference>
<comment type="catalytic activity">
    <reaction evidence="8">
        <text>fluoride(in) = fluoride(out)</text>
        <dbReference type="Rhea" id="RHEA:76159"/>
        <dbReference type="ChEBI" id="CHEBI:17051"/>
    </reaction>
    <physiologicalReaction direction="left-to-right" evidence="8">
        <dbReference type="Rhea" id="RHEA:76160"/>
    </physiologicalReaction>
</comment>
<dbReference type="OrthoDB" id="409792at2759"/>
<dbReference type="PANTHER" id="PTHR28259:SF1">
    <property type="entry name" value="FLUORIDE EXPORT PROTEIN 1-RELATED"/>
    <property type="match status" value="1"/>
</dbReference>
<evidence type="ECO:0000256" key="9">
    <source>
        <dbReference type="SAM" id="MobiDB-lite"/>
    </source>
</evidence>
<evidence type="ECO:0000313" key="11">
    <source>
        <dbReference type="EMBL" id="RAO70761.1"/>
    </source>
</evidence>
<evidence type="ECO:0000313" key="12">
    <source>
        <dbReference type="Proteomes" id="UP000249363"/>
    </source>
</evidence>
<dbReference type="GeneID" id="63795989"/>
<comment type="caution">
    <text evidence="11">The sequence shown here is derived from an EMBL/GenBank/DDBJ whole genome shotgun (WGS) entry which is preliminary data.</text>
</comment>
<evidence type="ECO:0000256" key="5">
    <source>
        <dbReference type="ARBA" id="ARBA00022989"/>
    </source>
</evidence>
<keyword evidence="6 10" id="KW-0472">Membrane</keyword>
<evidence type="ECO:0000256" key="10">
    <source>
        <dbReference type="SAM" id="Phobius"/>
    </source>
</evidence>
<dbReference type="InterPro" id="IPR003691">
    <property type="entry name" value="FluC"/>
</dbReference>
<proteinExistence type="inferred from homology"/>
<feature type="compositionally biased region" description="Basic and acidic residues" evidence="9">
    <location>
        <begin position="1"/>
        <end position="17"/>
    </location>
</feature>
<sequence>MSHPSHDLINNHEKAADEGDAVAPVSEAAAEQSVEHRDEQAQQERRERIRDEEEQREEQEEERYYEEGIALAEVTSEPPVERREQPPAAAAPPAEALPPLSAWGTRLYTVSYLIFFAIWGTLARLGVQALTTYPGAPVLTSVLWANVGGCILMGFFIEDRNIFREEWGRPVEDATKLQSGQQQPRRQSSTPSAQERWLKKHKTVKKSIPLYIGLTTGFCGSFTSFSSFMRDAFLALSDDLADPSILSTTGSLTVGRAKGDSFMAVVAVLAVTVAMSIAAFYLGGHLALALDSLTPTIPFRFTRKVLDPLVVLLGWGCWLGAVFMAIWPPHNAWRTNAVFAIVFAPLGCLFRFYMSLALNARIPVFPLGTFAVNIIGTGVLGMCYDLQHVAGIGAPLSSWAFDPLASPTRGSIFPSTTAELEATARSILVSCQVLQGVMDGFCGATTTISTWVAELTSIGLGTSRRRRFAWAYLYAAVSMGVGLGLLVVVMGSVRWSRGFDKPYC</sequence>
<evidence type="ECO:0000256" key="1">
    <source>
        <dbReference type="ARBA" id="ARBA00002598"/>
    </source>
</evidence>
<feature type="transmembrane region" description="Helical" evidence="10">
    <location>
        <begin position="471"/>
        <end position="493"/>
    </location>
</feature>
<comment type="subcellular location">
    <subcellularLocation>
        <location evidence="2">Cell membrane</location>
        <topology evidence="2">Multi-pass membrane protein</topology>
    </subcellularLocation>
</comment>
<feature type="transmembrane region" description="Helical" evidence="10">
    <location>
        <begin position="208"/>
        <end position="229"/>
    </location>
</feature>
<name>A0A364L4W8_TALAM</name>